<dbReference type="Pfam" id="PF07583">
    <property type="entry name" value="PSCyt2"/>
    <property type="match status" value="1"/>
</dbReference>
<comment type="caution">
    <text evidence="7">The sequence shown here is derived from an EMBL/GenBank/DDBJ whole genome shotgun (WGS) entry which is preliminary data.</text>
</comment>
<gene>
    <name evidence="7" type="ORF">Pla52o_48390</name>
</gene>
<evidence type="ECO:0000256" key="5">
    <source>
        <dbReference type="SAM" id="SignalP"/>
    </source>
</evidence>
<dbReference type="GO" id="GO:0009055">
    <property type="term" value="F:electron transfer activity"/>
    <property type="evidence" value="ECO:0007669"/>
    <property type="project" value="InterPro"/>
</dbReference>
<dbReference type="RefSeq" id="WP_146596811.1">
    <property type="nucleotide sequence ID" value="NZ_SJPT01000009.1"/>
</dbReference>
<evidence type="ECO:0000313" key="8">
    <source>
        <dbReference type="Proteomes" id="UP000316304"/>
    </source>
</evidence>
<evidence type="ECO:0000256" key="2">
    <source>
        <dbReference type="ARBA" id="ARBA00022723"/>
    </source>
</evidence>
<evidence type="ECO:0000256" key="1">
    <source>
        <dbReference type="ARBA" id="ARBA00022617"/>
    </source>
</evidence>
<dbReference type="InterPro" id="IPR009056">
    <property type="entry name" value="Cyt_c-like_dom"/>
</dbReference>
<evidence type="ECO:0000313" key="7">
    <source>
        <dbReference type="EMBL" id="TWU20320.1"/>
    </source>
</evidence>
<feature type="domain" description="Cytochrome c" evidence="6">
    <location>
        <begin position="186"/>
        <end position="284"/>
    </location>
</feature>
<dbReference type="InterPro" id="IPR011429">
    <property type="entry name" value="Cyt_c_Planctomycete-type"/>
</dbReference>
<dbReference type="OrthoDB" id="127107at2"/>
<keyword evidence="5" id="KW-0732">Signal</keyword>
<feature type="chain" id="PRO_5022681163" evidence="5">
    <location>
        <begin position="30"/>
        <end position="909"/>
    </location>
</feature>
<keyword evidence="1 4" id="KW-0349">Heme</keyword>
<dbReference type="SUPFAM" id="SSF46626">
    <property type="entry name" value="Cytochrome c"/>
    <property type="match status" value="1"/>
</dbReference>
<keyword evidence="3 4" id="KW-0408">Iron</keyword>
<dbReference type="InterPro" id="IPR036909">
    <property type="entry name" value="Cyt_c-like_dom_sf"/>
</dbReference>
<dbReference type="GO" id="GO:0046872">
    <property type="term" value="F:metal ion binding"/>
    <property type="evidence" value="ECO:0007669"/>
    <property type="project" value="UniProtKB-KW"/>
</dbReference>
<evidence type="ECO:0000256" key="3">
    <source>
        <dbReference type="ARBA" id="ARBA00023004"/>
    </source>
</evidence>
<evidence type="ECO:0000259" key="6">
    <source>
        <dbReference type="PROSITE" id="PS51007"/>
    </source>
</evidence>
<sequence length="909" mass="102843" precursor="true">MTIPHTPRVLNSVSLVLVLAAALCPVCNAGETAVFFRGLNLNGPAVVIDGNPWEGQDSSNYVCSDKAFEAQNVTLVPSTDTPRAKMIRSSRWNGNRVELTNIPNGTFTVFLYVWEDNRSETYEIRVDGKTVVPRFNSGKAGQWQKLGPWHVDVTKGAIELTSKGGAANFSGIEIWQGKHDGSNDPPITADQLTFFEARIRPLLVKHCYECHSSESEELQGGLLVDSRPTMRRGGDNGPAIVPGDADASLIMQAVRYENGMEMPPDAKLSAAEIADLEQWVTSGAADPRNDATRFVRKKIDVQAARKFWSLRPLADPPVPHPHDADWPRNDIDRFIAAELDKHDLHVVNDADKRTLIRRATYDLTGLPPSPADIRNFLADDSQQAWEHLVDRLLDSPHYGERWGRHWMDLVRYADTAGDNSDFPIPQAYLYRNYIIDSLNADKPYDQFLQEQIAGDLLPATSDEQRNEQRIATGYLAISRRFGSLSDNYPQHLTIEDTLDNIGRTVLGMTITCARCHDHKFDPISQDDYYGLYGIFQSTRYPFPGIELDQKPRDFVPLVKDGQPGESLAYAMAEGYAEDAAVQLRGDPEKLGDKIPRRFPEVLGGQMLSNDEAKQSGRLQLARWLTTPDNPLTARVIVNRVWQYHFGVGLVNTPSDFGKRGLPPTHPELLDWMASRFVADGWSLKKLHRRIMLSRTYRLSSQGEDNPVALQSDPNNDWHWRFNRQQLDAESLRDTLLWLSGELELGTPRQPHPFPAADKWKYTQHHPFRDSYDSNRRSVYLMMARLNARPFFTTFDGADANASSATRDSSVTTVQSLYLLNDEGVHATAAKMGDRWMQVSKDHNERLTYAFESTFGRPPHEAEREQVTQWMRSMNEELKTTHDASNDRERAAWSAFARTMLRTNEFLYVE</sequence>
<dbReference type="Proteomes" id="UP000316304">
    <property type="component" value="Unassembled WGS sequence"/>
</dbReference>
<dbReference type="PROSITE" id="PS51007">
    <property type="entry name" value="CYTC"/>
    <property type="match status" value="1"/>
</dbReference>
<protein>
    <submittedName>
        <fullName evidence="7">Planctomycete cytochrome C</fullName>
    </submittedName>
</protein>
<dbReference type="AlphaFoldDB" id="A0A5C6C6Q7"/>
<dbReference type="Pfam" id="PF07635">
    <property type="entry name" value="PSCyt1"/>
    <property type="match status" value="1"/>
</dbReference>
<dbReference type="PANTHER" id="PTHR35889:SF3">
    <property type="entry name" value="F-BOX DOMAIN-CONTAINING PROTEIN"/>
    <property type="match status" value="1"/>
</dbReference>
<dbReference type="EMBL" id="SJPT01000009">
    <property type="protein sequence ID" value="TWU20320.1"/>
    <property type="molecule type" value="Genomic_DNA"/>
</dbReference>
<dbReference type="InterPro" id="IPR011444">
    <property type="entry name" value="DUF1549"/>
</dbReference>
<evidence type="ECO:0000256" key="4">
    <source>
        <dbReference type="PROSITE-ProRule" id="PRU00433"/>
    </source>
</evidence>
<dbReference type="PANTHER" id="PTHR35889">
    <property type="entry name" value="CYCLOINULO-OLIGOSACCHARIDE FRUCTANOTRANSFERASE-RELATED"/>
    <property type="match status" value="1"/>
</dbReference>
<organism evidence="7 8">
    <name type="scientific">Novipirellula galeiformis</name>
    <dbReference type="NCBI Taxonomy" id="2528004"/>
    <lineage>
        <taxon>Bacteria</taxon>
        <taxon>Pseudomonadati</taxon>
        <taxon>Planctomycetota</taxon>
        <taxon>Planctomycetia</taxon>
        <taxon>Pirellulales</taxon>
        <taxon>Pirellulaceae</taxon>
        <taxon>Novipirellula</taxon>
    </lineage>
</organism>
<proteinExistence type="predicted"/>
<reference evidence="7 8" key="1">
    <citation type="submission" date="2019-02" db="EMBL/GenBank/DDBJ databases">
        <title>Deep-cultivation of Planctomycetes and their phenomic and genomic characterization uncovers novel biology.</title>
        <authorList>
            <person name="Wiegand S."/>
            <person name="Jogler M."/>
            <person name="Boedeker C."/>
            <person name="Pinto D."/>
            <person name="Vollmers J."/>
            <person name="Rivas-Marin E."/>
            <person name="Kohn T."/>
            <person name="Peeters S.H."/>
            <person name="Heuer A."/>
            <person name="Rast P."/>
            <person name="Oberbeckmann S."/>
            <person name="Bunk B."/>
            <person name="Jeske O."/>
            <person name="Meyerdierks A."/>
            <person name="Storesund J.E."/>
            <person name="Kallscheuer N."/>
            <person name="Luecker S."/>
            <person name="Lage O.M."/>
            <person name="Pohl T."/>
            <person name="Merkel B.J."/>
            <person name="Hornburger P."/>
            <person name="Mueller R.-W."/>
            <person name="Bruemmer F."/>
            <person name="Labrenz M."/>
            <person name="Spormann A.M."/>
            <person name="Op Den Camp H."/>
            <person name="Overmann J."/>
            <person name="Amann R."/>
            <person name="Jetten M.S.M."/>
            <person name="Mascher T."/>
            <person name="Medema M.H."/>
            <person name="Devos D.P."/>
            <person name="Kaster A.-K."/>
            <person name="Ovreas L."/>
            <person name="Rohde M."/>
            <person name="Galperin M.Y."/>
            <person name="Jogler C."/>
        </authorList>
    </citation>
    <scope>NUCLEOTIDE SEQUENCE [LARGE SCALE GENOMIC DNA]</scope>
    <source>
        <strain evidence="7 8">Pla52o</strain>
    </source>
</reference>
<keyword evidence="2 4" id="KW-0479">Metal-binding</keyword>
<feature type="signal peptide" evidence="5">
    <location>
        <begin position="1"/>
        <end position="29"/>
    </location>
</feature>
<dbReference type="GO" id="GO:0020037">
    <property type="term" value="F:heme binding"/>
    <property type="evidence" value="ECO:0007669"/>
    <property type="project" value="InterPro"/>
</dbReference>
<accession>A0A5C6C6Q7</accession>
<dbReference type="Pfam" id="PF07587">
    <property type="entry name" value="PSD1"/>
    <property type="match status" value="1"/>
</dbReference>
<keyword evidence="8" id="KW-1185">Reference proteome</keyword>
<name>A0A5C6C6Q7_9BACT</name>
<dbReference type="InterPro" id="IPR022655">
    <property type="entry name" value="DUF1553"/>
</dbReference>